<keyword evidence="8" id="KW-1185">Reference proteome</keyword>
<sequence>MMAAPEDESSAHSQSSSAATATPTPPPSSVGDHYLAKCVLPPSVVLQVAYGYFRSPSSRDVVFGKGLRFCEADMPQSPLVSVSHWETCLELVVIGEDGFVESVCEQNVFGTIKDLAVIPRSKMGKDLLAVLSDSGKLSFLSFSNEMHRFLPIQHVQLSSPGNSRTQLGRMLTVDSRQVFHLTMIFAEVLTIGFCRKLNSGLFLAVSAYHDRFALFSLSSSSMADIIHERIFYPSEDGGKTSSVQELSGTIWSMCFISKGFNESKGYDPVLAIVLNRKGSLLNELVLFRWNIKEESICLISEYVEAGALAHSIVEVPHSSGFAFLFRIGDALLMDLRDPQNPCCLVRTSLDLVPPASLVEEHFVEESCRVQDGDDEGLSNVAASALLKLSDWDPMFIDTESDIGKLSSKHVSSWTWEPDHNYNPRMIICLDDGEFFVFELIYEDDGVKINISECLYKGLPCKEILWVEGGFLATFSEMADGTVFKLGKEKLHWMSSIQNIAPILDFSVVDDQNEKRDQMFACCGVTPEGSLRIIRSGVNVEKLLKTAPVYQGITGTWTVKMKLPDVYHSFLVLSFVEETRVLSVGLSFKDVTDSVGFQPDVCTLACGLVADGLLVQIHQDAVRLCMANMDGSSPFVSSWFPENVSISLGAVAEDLIVVSTSNPCFLSVLGVRSVSSHCCEIYEIQRVELQYEVSCISIPQKSIGKKRCKAAILSGMERGYTFLIGTHKPSVEVLSFSEDDGGGLRVLASGMVSLTNTMGTAIRGCIPQDVRLVLVDQVYVLSGLRNGMLLRFEWPPFSHSSGLNKEEMDIVVGERENLPIDLVLIATRRIGITPVFLVPFSDSLDSDIIALSDRPWLLHTARQSLSYTSISFQASTHATPVCSSECPQGILFVAENSLHLVEMVHSKRLNAQKFHLGGTPRKVIYHSESKLLIVMRTDLCDAGTSDICCVDPLSGSVLSSYKLKPGETGKSMELVRVGNEQVLVVGTSLSSGPAILPSGEAESTKGRILILCLVHTQNSDSGSMTICSKDGLSSQRTSPFRDEQLSSSSLCSSPDDNSYDDDIKLDEAETWHLKLASATTWPGMVLAICPYLDRFFLASAGNAFYVCGFPNDSPDKMKRFAVGRTRFMITSLRTYLTRIVVGDCRDGVLFYSYHEDVKKLHQVYCDPAQRLVADCFLMDVNSVAVSDRKGSIAILSCKDHSDFEYSNPESNLNLNCAYHMGEVAMAIKKGGSIYKLPAGDVLRSYGLSKSTDAADDTIIAGTLLGSIFVFAPISREEYELLEAVQAKLVVHPLTAPVLGNDHKEFRGRENPSQATKILDGDMLAQFLELTNRQQESVLSTPQPSPSSLKASSKQCPSPPLMLHQVVQLLERVHYALH</sequence>
<dbReference type="Pfam" id="PF10433">
    <property type="entry name" value="Beta-prop_RSE1_1st"/>
    <property type="match status" value="2"/>
</dbReference>
<feature type="compositionally biased region" description="Polar residues" evidence="3">
    <location>
        <begin position="1333"/>
        <end position="1354"/>
    </location>
</feature>
<dbReference type="InterPro" id="IPR015943">
    <property type="entry name" value="WD40/YVTN_repeat-like_dom_sf"/>
</dbReference>
<evidence type="ECO:0000259" key="6">
    <source>
        <dbReference type="Pfam" id="PF23726"/>
    </source>
</evidence>
<dbReference type="InterPro" id="IPR004871">
    <property type="entry name" value="RSE1/DDB1/CPSF1_C"/>
</dbReference>
<feature type="domain" description="RSE1/DDB1/CPSF1 C-terminal" evidence="4">
    <location>
        <begin position="944"/>
        <end position="1326"/>
    </location>
</feature>
<evidence type="ECO:0000256" key="1">
    <source>
        <dbReference type="ARBA" id="ARBA00004123"/>
    </source>
</evidence>
<evidence type="ECO:0000259" key="4">
    <source>
        <dbReference type="Pfam" id="PF03178"/>
    </source>
</evidence>
<comment type="subcellular location">
    <subcellularLocation>
        <location evidence="1">Nucleus</location>
    </subcellularLocation>
</comment>
<feature type="region of interest" description="Disordered" evidence="3">
    <location>
        <begin position="1"/>
        <end position="28"/>
    </location>
</feature>
<dbReference type="Pfam" id="PF03178">
    <property type="entry name" value="CPSF_A"/>
    <property type="match status" value="1"/>
</dbReference>
<evidence type="ECO:0008006" key="9">
    <source>
        <dbReference type="Google" id="ProtNLM"/>
    </source>
</evidence>
<reference evidence="7 8" key="1">
    <citation type="submission" date="2021-05" db="EMBL/GenBank/DDBJ databases">
        <title>Genome Assembly of Synthetic Allotetraploid Brassica napus Reveals Homoeologous Exchanges between Subgenomes.</title>
        <authorList>
            <person name="Davis J.T."/>
        </authorList>
    </citation>
    <scope>NUCLEOTIDE SEQUENCE [LARGE SCALE GENOMIC DNA]</scope>
    <source>
        <strain evidence="8">cv. Da-Ae</strain>
        <tissue evidence="7">Seedling</tissue>
    </source>
</reference>
<feature type="domain" description="RSE1/DDB1/CPSF1 second beta-propeller" evidence="6">
    <location>
        <begin position="550"/>
        <end position="902"/>
    </location>
</feature>
<accession>A0ABQ8DXS6</accession>
<feature type="domain" description="RSE1/DDB1/CPSF1 first beta-propeller" evidence="5">
    <location>
        <begin position="45"/>
        <end position="190"/>
    </location>
</feature>
<dbReference type="PANTHER" id="PTHR10644">
    <property type="entry name" value="DNA REPAIR/RNA PROCESSING CPSF FAMILY"/>
    <property type="match status" value="1"/>
</dbReference>
<organism evidence="7 8">
    <name type="scientific">Brassica napus</name>
    <name type="common">Rape</name>
    <dbReference type="NCBI Taxonomy" id="3708"/>
    <lineage>
        <taxon>Eukaryota</taxon>
        <taxon>Viridiplantae</taxon>
        <taxon>Streptophyta</taxon>
        <taxon>Embryophyta</taxon>
        <taxon>Tracheophyta</taxon>
        <taxon>Spermatophyta</taxon>
        <taxon>Magnoliopsida</taxon>
        <taxon>eudicotyledons</taxon>
        <taxon>Gunneridae</taxon>
        <taxon>Pentapetalae</taxon>
        <taxon>rosids</taxon>
        <taxon>malvids</taxon>
        <taxon>Brassicales</taxon>
        <taxon>Brassicaceae</taxon>
        <taxon>Brassiceae</taxon>
        <taxon>Brassica</taxon>
    </lineage>
</organism>
<evidence type="ECO:0000313" key="7">
    <source>
        <dbReference type="EMBL" id="KAH0934119.1"/>
    </source>
</evidence>
<gene>
    <name evidence="7" type="ORF">HID58_011236</name>
</gene>
<comment type="caution">
    <text evidence="7">The sequence shown here is derived from an EMBL/GenBank/DDBJ whole genome shotgun (WGS) entry which is preliminary data.</text>
</comment>
<dbReference type="Gene3D" id="1.10.150.910">
    <property type="match status" value="1"/>
</dbReference>
<feature type="region of interest" description="Disordered" evidence="3">
    <location>
        <begin position="1032"/>
        <end position="1056"/>
    </location>
</feature>
<dbReference type="InterPro" id="IPR018846">
    <property type="entry name" value="Beta-prop_RSE1/DDB1/CPSF1_1st"/>
</dbReference>
<evidence type="ECO:0000256" key="3">
    <source>
        <dbReference type="SAM" id="MobiDB-lite"/>
    </source>
</evidence>
<dbReference type="Gene3D" id="2.130.10.10">
    <property type="entry name" value="YVTN repeat-like/Quinoprotein amine dehydrogenase"/>
    <property type="match status" value="3"/>
</dbReference>
<dbReference type="Proteomes" id="UP000824890">
    <property type="component" value="Unassembled WGS sequence"/>
</dbReference>
<dbReference type="InterPro" id="IPR050358">
    <property type="entry name" value="RSE1/DDB1/CFT1"/>
</dbReference>
<keyword evidence="2" id="KW-0539">Nucleus</keyword>
<proteinExistence type="predicted"/>
<feature type="domain" description="RSE1/DDB1/CPSF1 first beta-propeller" evidence="5">
    <location>
        <begin position="200"/>
        <end position="491"/>
    </location>
</feature>
<evidence type="ECO:0000313" key="8">
    <source>
        <dbReference type="Proteomes" id="UP000824890"/>
    </source>
</evidence>
<dbReference type="EMBL" id="JAGKQM010000003">
    <property type="protein sequence ID" value="KAH0934119.1"/>
    <property type="molecule type" value="Genomic_DNA"/>
</dbReference>
<feature type="region of interest" description="Disordered" evidence="3">
    <location>
        <begin position="1333"/>
        <end position="1355"/>
    </location>
</feature>
<protein>
    <recommendedName>
        <fullName evidence="9">Pre-mRNA-splicing factor prp12</fullName>
    </recommendedName>
</protein>
<evidence type="ECO:0000259" key="5">
    <source>
        <dbReference type="Pfam" id="PF10433"/>
    </source>
</evidence>
<feature type="compositionally biased region" description="Low complexity" evidence="3">
    <location>
        <begin position="11"/>
        <end position="22"/>
    </location>
</feature>
<dbReference type="Pfam" id="PF23726">
    <property type="entry name" value="Beta-prop_RSE1_2nd"/>
    <property type="match status" value="1"/>
</dbReference>
<name>A0ABQ8DXS6_BRANA</name>
<evidence type="ECO:0000256" key="2">
    <source>
        <dbReference type="ARBA" id="ARBA00023242"/>
    </source>
</evidence>
<dbReference type="InterPro" id="IPR058543">
    <property type="entry name" value="Beta-prop_RSE1/DDB1/CPSF1_2nd"/>
</dbReference>